<feature type="transmembrane region" description="Helical" evidence="1">
    <location>
        <begin position="237"/>
        <end position="256"/>
    </location>
</feature>
<feature type="transmembrane region" description="Helical" evidence="1">
    <location>
        <begin position="20"/>
        <end position="42"/>
    </location>
</feature>
<feature type="transmembrane region" description="Helical" evidence="1">
    <location>
        <begin position="176"/>
        <end position="201"/>
    </location>
</feature>
<proteinExistence type="predicted"/>
<keyword evidence="1" id="KW-0472">Membrane</keyword>
<evidence type="ECO:0000256" key="1">
    <source>
        <dbReference type="SAM" id="Phobius"/>
    </source>
</evidence>
<evidence type="ECO:0008006" key="4">
    <source>
        <dbReference type="Google" id="ProtNLM"/>
    </source>
</evidence>
<dbReference type="eggNOG" id="COG4377">
    <property type="taxonomic scope" value="Bacteria"/>
</dbReference>
<organism evidence="2 3">
    <name type="scientific">Ruminococcus flavefaciens 007c</name>
    <dbReference type="NCBI Taxonomy" id="1341157"/>
    <lineage>
        <taxon>Bacteria</taxon>
        <taxon>Bacillati</taxon>
        <taxon>Bacillota</taxon>
        <taxon>Clostridia</taxon>
        <taxon>Eubacteriales</taxon>
        <taxon>Oscillospiraceae</taxon>
        <taxon>Ruminococcus</taxon>
    </lineage>
</organism>
<feature type="transmembrane region" description="Helical" evidence="1">
    <location>
        <begin position="213"/>
        <end position="231"/>
    </location>
</feature>
<evidence type="ECO:0000313" key="2">
    <source>
        <dbReference type="EMBL" id="EWM53549.1"/>
    </source>
</evidence>
<dbReference type="RefSeq" id="WP_037299418.1">
    <property type="nucleotide sequence ID" value="NZ_ATAX01000025.1"/>
</dbReference>
<keyword evidence="1" id="KW-0812">Transmembrane</keyword>
<dbReference type="Proteomes" id="UP000019365">
    <property type="component" value="Unassembled WGS sequence"/>
</dbReference>
<sequence>MNEGVLTAETAEITFSAGTFAGYWLTGILYMVLPIVAFFTIGRYSKAKYLPLIAGILAYFISTKLCDLTVWLLLFSAPYAVKVAIATEIVCFFEEPARWLAMKYPVSNIITPAAAVCYGIGHAGIECWMRGISTFRIIGYGQDLERYGIEHFTDGKTAENAETVINKLQKYADTGLFMGVLNTLDLIVAFGFHIALSMLIFRKMKEQNFLKRWLPLAVLLHYVMNALPGLVSFSGNMYLTSITSIITGLGIIALIYRLADGRECIDGILFPDITE</sequence>
<keyword evidence="1" id="KW-1133">Transmembrane helix</keyword>
<dbReference type="PATRIC" id="fig|1341157.4.peg.1958"/>
<dbReference type="OrthoDB" id="9807167at2"/>
<dbReference type="EMBL" id="ATAX01000025">
    <property type="protein sequence ID" value="EWM53549.1"/>
    <property type="molecule type" value="Genomic_DNA"/>
</dbReference>
<evidence type="ECO:0000313" key="3">
    <source>
        <dbReference type="Proteomes" id="UP000019365"/>
    </source>
</evidence>
<dbReference type="Pfam" id="PF10086">
    <property type="entry name" value="YhfC"/>
    <property type="match status" value="1"/>
</dbReference>
<accession>W7UPZ9</accession>
<protein>
    <recommendedName>
        <fullName evidence="4">YhfC family intramembrane metalloprotease</fullName>
    </recommendedName>
</protein>
<keyword evidence="3" id="KW-1185">Reference proteome</keyword>
<name>W7UPZ9_RUMFL</name>
<feature type="transmembrane region" description="Helical" evidence="1">
    <location>
        <begin position="49"/>
        <end position="74"/>
    </location>
</feature>
<comment type="caution">
    <text evidence="2">The sequence shown here is derived from an EMBL/GenBank/DDBJ whole genome shotgun (WGS) entry which is preliminary data.</text>
</comment>
<dbReference type="InterPro" id="IPR011397">
    <property type="entry name" value="YhfC"/>
</dbReference>
<gene>
    <name evidence="2" type="ORF">RF007C_07655</name>
</gene>
<dbReference type="AlphaFoldDB" id="W7UPZ9"/>
<reference evidence="2 3" key="1">
    <citation type="journal article" date="2014" name="PLoS ONE">
        <title>Rumen cellulosomics: divergent fiber-degrading strategies revealed by comparative genome-wide analysis of six ruminococcal strains.</title>
        <authorList>
            <person name="Dassa B."/>
            <person name="Borovok I."/>
            <person name="Ruimy-Israeli V."/>
            <person name="Lamed R."/>
            <person name="Flint H.J."/>
            <person name="Duncan S.H."/>
            <person name="Henrissat B."/>
            <person name="Coutinho P."/>
            <person name="Morrison M."/>
            <person name="Mosoni P."/>
            <person name="Yeoman C.J."/>
            <person name="White B.A."/>
            <person name="Bayer E.A."/>
        </authorList>
    </citation>
    <scope>NUCLEOTIDE SEQUENCE [LARGE SCALE GENOMIC DNA]</scope>
    <source>
        <strain evidence="2 3">007c</strain>
    </source>
</reference>